<keyword evidence="1" id="KW-1133">Transmembrane helix</keyword>
<keyword evidence="1" id="KW-0472">Membrane</keyword>
<feature type="transmembrane region" description="Helical" evidence="1">
    <location>
        <begin position="33"/>
        <end position="51"/>
    </location>
</feature>
<accession>A0A1Y0HQQ4</accession>
<dbReference type="AlphaFoldDB" id="A0A1Y0HQQ4"/>
<evidence type="ECO:0000313" key="2">
    <source>
        <dbReference type="EMBL" id="ARU49513.1"/>
    </source>
</evidence>
<keyword evidence="1" id="KW-0812">Transmembrane</keyword>
<evidence type="ECO:0000313" key="3">
    <source>
        <dbReference type="Proteomes" id="UP000196005"/>
    </source>
</evidence>
<dbReference type="EMBL" id="CP021416">
    <property type="protein sequence ID" value="ARU49513.1"/>
    <property type="molecule type" value="Genomic_DNA"/>
</dbReference>
<gene>
    <name evidence="2" type="ORF">Sdiek1_2363</name>
</gene>
<feature type="transmembrane region" description="Helical" evidence="1">
    <location>
        <begin position="7"/>
        <end position="27"/>
    </location>
</feature>
<proteinExistence type="predicted"/>
<dbReference type="KEGG" id="suls:Sdiek1_2363"/>
<sequence>MCYLCSSNHFIIGTFFSVIILLPFLFYDLSQTFYSKIVLIFGVVFLIFVNMPKIESELAIKKTFLANIKQFQEVNTCLAQEILNKHLAIKRLFNSSEIGLSLKSIPSGEYFNYHDTFVYNKGFRGGDLFVIGNRAETFFPHLKSNFFYHNSEHITQGRCGFVEYYYIKDEI</sequence>
<evidence type="ECO:0000256" key="1">
    <source>
        <dbReference type="SAM" id="Phobius"/>
    </source>
</evidence>
<dbReference type="Proteomes" id="UP000196005">
    <property type="component" value="Chromosome"/>
</dbReference>
<reference evidence="3" key="1">
    <citation type="submission" date="2017-05" db="EMBL/GenBank/DDBJ databases">
        <title>Dechlorination kinetics govern the competition between two new strains of the genus Sulfurospirillum.</title>
        <authorList>
            <person name="Buttet G.F."/>
            <person name="Murray A.M."/>
            <person name="Goris T."/>
            <person name="Burion M."/>
            <person name="Lin B."/>
            <person name="Rolle M."/>
            <person name="Maillard J."/>
        </authorList>
    </citation>
    <scope>NUCLEOTIDE SEQUENCE [LARGE SCALE GENOMIC DNA]</scope>
    <source>
        <strain evidence="3">SL2-1</strain>
    </source>
</reference>
<name>A0A1Y0HQQ4_9BACT</name>
<organism evidence="2 3">
    <name type="scientific">Sulfurospirillum diekertiae</name>
    <dbReference type="NCBI Taxonomy" id="1854492"/>
    <lineage>
        <taxon>Bacteria</taxon>
        <taxon>Pseudomonadati</taxon>
        <taxon>Campylobacterota</taxon>
        <taxon>Epsilonproteobacteria</taxon>
        <taxon>Campylobacterales</taxon>
        <taxon>Sulfurospirillaceae</taxon>
        <taxon>Sulfurospirillum</taxon>
    </lineage>
</organism>
<keyword evidence="3" id="KW-1185">Reference proteome</keyword>
<protein>
    <submittedName>
        <fullName evidence="2">Uncharacterized protein</fullName>
    </submittedName>
</protein>